<organism evidence="2 3">
    <name type="scientific">Peribacillus asahii</name>
    <dbReference type="NCBI Taxonomy" id="228899"/>
    <lineage>
        <taxon>Bacteria</taxon>
        <taxon>Bacillati</taxon>
        <taxon>Bacillota</taxon>
        <taxon>Bacilli</taxon>
        <taxon>Bacillales</taxon>
        <taxon>Bacillaceae</taxon>
        <taxon>Peribacillus</taxon>
    </lineage>
</organism>
<evidence type="ECO:0000313" key="3">
    <source>
        <dbReference type="Proteomes" id="UP000283095"/>
    </source>
</evidence>
<keyword evidence="1" id="KW-0175">Coiled coil</keyword>
<accession>A0A3Q9RLT0</accession>
<dbReference type="EMBL" id="CP026095">
    <property type="protein sequence ID" value="AZV42121.1"/>
    <property type="molecule type" value="Genomic_DNA"/>
</dbReference>
<feature type="coiled-coil region" evidence="1">
    <location>
        <begin position="37"/>
        <end position="68"/>
    </location>
</feature>
<gene>
    <name evidence="2" type="ORF">BAOM_1511</name>
</gene>
<dbReference type="Proteomes" id="UP000283095">
    <property type="component" value="Chromosome"/>
</dbReference>
<evidence type="ECO:0000313" key="2">
    <source>
        <dbReference type="EMBL" id="AZV42121.1"/>
    </source>
</evidence>
<protein>
    <submittedName>
        <fullName evidence="2">Uncharacterized protein</fullName>
    </submittedName>
</protein>
<dbReference type="KEGG" id="pasa:BAOM_1511"/>
<sequence>MLIMKQVVNQALKAKEVERHRAAVLRMEMDYELATLFEALEEKNENKKSQCKQKLERIRLELLKLKAL</sequence>
<evidence type="ECO:0000256" key="1">
    <source>
        <dbReference type="SAM" id="Coils"/>
    </source>
</evidence>
<name>A0A3Q9RLT0_9BACI</name>
<proteinExistence type="predicted"/>
<dbReference type="AlphaFoldDB" id="A0A3Q9RLT0"/>
<reference evidence="2 3" key="1">
    <citation type="submission" date="2018-01" db="EMBL/GenBank/DDBJ databases">
        <title>Bacillus asahii Genome sequencing and assembly.</title>
        <authorList>
            <person name="Jiang H."/>
            <person name="Feng Y."/>
            <person name="Zhao F."/>
            <person name="Lin X."/>
        </authorList>
    </citation>
    <scope>NUCLEOTIDE SEQUENCE [LARGE SCALE GENOMIC DNA]</scope>
    <source>
        <strain evidence="2 3">OM18</strain>
    </source>
</reference>